<gene>
    <name evidence="6" type="ORF">CQA53_09625</name>
</gene>
<evidence type="ECO:0000256" key="4">
    <source>
        <dbReference type="ARBA" id="ARBA00023163"/>
    </source>
</evidence>
<keyword evidence="3" id="KW-0238">DNA-binding</keyword>
<keyword evidence="7" id="KW-1185">Reference proteome</keyword>
<keyword evidence="4" id="KW-0804">Transcription</keyword>
<accession>A0A3D8IAA1</accession>
<dbReference type="Pfam" id="PF13411">
    <property type="entry name" value="MerR_1"/>
    <property type="match status" value="1"/>
</dbReference>
<dbReference type="PANTHER" id="PTHR30204">
    <property type="entry name" value="REDOX-CYCLING DRUG-SENSING TRANSCRIPTIONAL ACTIVATOR SOXR"/>
    <property type="match status" value="1"/>
</dbReference>
<proteinExistence type="predicted"/>
<protein>
    <submittedName>
        <fullName evidence="6">MerR family transcriptional regulator</fullName>
    </submittedName>
</protein>
<dbReference type="PROSITE" id="PS50937">
    <property type="entry name" value="HTH_MERR_2"/>
    <property type="match status" value="1"/>
</dbReference>
<keyword evidence="1" id="KW-0678">Repressor</keyword>
<evidence type="ECO:0000256" key="1">
    <source>
        <dbReference type="ARBA" id="ARBA00022491"/>
    </source>
</evidence>
<dbReference type="EMBL" id="NXLQ01000036">
    <property type="protein sequence ID" value="RDU62067.1"/>
    <property type="molecule type" value="Genomic_DNA"/>
</dbReference>
<dbReference type="InterPro" id="IPR000551">
    <property type="entry name" value="MerR-type_HTH_dom"/>
</dbReference>
<evidence type="ECO:0000256" key="3">
    <source>
        <dbReference type="ARBA" id="ARBA00023125"/>
    </source>
</evidence>
<reference evidence="6 7" key="1">
    <citation type="submission" date="2018-04" db="EMBL/GenBank/DDBJ databases">
        <title>Novel Campyloabacter and Helicobacter Species and Strains.</title>
        <authorList>
            <person name="Mannion A.J."/>
            <person name="Shen Z."/>
            <person name="Fox J.G."/>
        </authorList>
    </citation>
    <scope>NUCLEOTIDE SEQUENCE [LARGE SCALE GENOMIC DNA]</scope>
    <source>
        <strain evidence="6 7">MIT 17-337</strain>
    </source>
</reference>
<dbReference type="InterPro" id="IPR047057">
    <property type="entry name" value="MerR_fam"/>
</dbReference>
<dbReference type="SUPFAM" id="SSF46955">
    <property type="entry name" value="Putative DNA-binding domain"/>
    <property type="match status" value="1"/>
</dbReference>
<feature type="domain" description="HTH merR-type" evidence="5">
    <location>
        <begin position="2"/>
        <end position="71"/>
    </location>
</feature>
<name>A0A3D8IAA1_9HELI</name>
<evidence type="ECO:0000313" key="7">
    <source>
        <dbReference type="Proteomes" id="UP000256379"/>
    </source>
</evidence>
<keyword evidence="2" id="KW-0805">Transcription regulation</keyword>
<comment type="caution">
    <text evidence="6">The sequence shown here is derived from an EMBL/GenBank/DDBJ whole genome shotgun (WGS) entry which is preliminary data.</text>
</comment>
<organism evidence="6 7">
    <name type="scientific">Helicobacter didelphidarum</name>
    <dbReference type="NCBI Taxonomy" id="2040648"/>
    <lineage>
        <taxon>Bacteria</taxon>
        <taxon>Pseudomonadati</taxon>
        <taxon>Campylobacterota</taxon>
        <taxon>Epsilonproteobacteria</taxon>
        <taxon>Campylobacterales</taxon>
        <taxon>Helicobacteraceae</taxon>
        <taxon>Helicobacter</taxon>
    </lineage>
</organism>
<dbReference type="RefSeq" id="WP_112052784.1">
    <property type="nucleotide sequence ID" value="NZ_NXLQ01000036.1"/>
</dbReference>
<sequence length="152" mass="17769">MAYTILEVSKQTGISPHTLRFWAKKGLFPFVERDSNGVKYFSQSDIEWVGWIDWFRRSNMSIEDIKQYVNLAMQGDSTAQERQRMIAIQHTIVLEKIKEFQAIAKSLEHKLDVYANMLSNGKDAMNPQSKDYVKCKKVCKKDTKKDKKRKSK</sequence>
<dbReference type="InterPro" id="IPR009061">
    <property type="entry name" value="DNA-bd_dom_put_sf"/>
</dbReference>
<dbReference type="AlphaFoldDB" id="A0A3D8IAA1"/>
<dbReference type="SMART" id="SM00422">
    <property type="entry name" value="HTH_MERR"/>
    <property type="match status" value="1"/>
</dbReference>
<evidence type="ECO:0000313" key="6">
    <source>
        <dbReference type="EMBL" id="RDU62067.1"/>
    </source>
</evidence>
<evidence type="ECO:0000256" key="2">
    <source>
        <dbReference type="ARBA" id="ARBA00023015"/>
    </source>
</evidence>
<dbReference type="CDD" id="cd01109">
    <property type="entry name" value="HTH_YyaN"/>
    <property type="match status" value="1"/>
</dbReference>
<evidence type="ECO:0000259" key="5">
    <source>
        <dbReference type="PROSITE" id="PS50937"/>
    </source>
</evidence>
<dbReference type="PANTHER" id="PTHR30204:SF69">
    <property type="entry name" value="MERR-FAMILY TRANSCRIPTIONAL REGULATOR"/>
    <property type="match status" value="1"/>
</dbReference>
<dbReference type="OrthoDB" id="9802944at2"/>
<dbReference type="GO" id="GO:0003677">
    <property type="term" value="F:DNA binding"/>
    <property type="evidence" value="ECO:0007669"/>
    <property type="project" value="UniProtKB-KW"/>
</dbReference>
<dbReference type="Gene3D" id="1.10.1660.10">
    <property type="match status" value="1"/>
</dbReference>
<dbReference type="Proteomes" id="UP000256379">
    <property type="component" value="Unassembled WGS sequence"/>
</dbReference>
<dbReference type="GO" id="GO:0003700">
    <property type="term" value="F:DNA-binding transcription factor activity"/>
    <property type="evidence" value="ECO:0007669"/>
    <property type="project" value="InterPro"/>
</dbReference>